<organism evidence="8 9">
    <name type="scientific">Elysia marginata</name>
    <dbReference type="NCBI Taxonomy" id="1093978"/>
    <lineage>
        <taxon>Eukaryota</taxon>
        <taxon>Metazoa</taxon>
        <taxon>Spiralia</taxon>
        <taxon>Lophotrochozoa</taxon>
        <taxon>Mollusca</taxon>
        <taxon>Gastropoda</taxon>
        <taxon>Heterobranchia</taxon>
        <taxon>Euthyneura</taxon>
        <taxon>Panpulmonata</taxon>
        <taxon>Sacoglossa</taxon>
        <taxon>Placobranchoidea</taxon>
        <taxon>Plakobranchidae</taxon>
        <taxon>Elysia</taxon>
    </lineage>
</organism>
<dbReference type="SUPFAM" id="SSF56436">
    <property type="entry name" value="C-type lectin-like"/>
    <property type="match status" value="1"/>
</dbReference>
<evidence type="ECO:0000256" key="1">
    <source>
        <dbReference type="ARBA" id="ARBA00004613"/>
    </source>
</evidence>
<dbReference type="Proteomes" id="UP000762676">
    <property type="component" value="Unassembled WGS sequence"/>
</dbReference>
<dbReference type="InterPro" id="IPR025155">
    <property type="entry name" value="WxxW_domain"/>
</dbReference>
<dbReference type="Pfam" id="PF00094">
    <property type="entry name" value="VWD"/>
    <property type="match status" value="1"/>
</dbReference>
<dbReference type="InterPro" id="IPR050780">
    <property type="entry name" value="Mucin_vWF_Thrombospondin_sf"/>
</dbReference>
<dbReference type="SUPFAM" id="SSF57567">
    <property type="entry name" value="Serine protease inhibitors"/>
    <property type="match status" value="1"/>
</dbReference>
<dbReference type="InterPro" id="IPR002919">
    <property type="entry name" value="TIL_dom"/>
</dbReference>
<evidence type="ECO:0000256" key="2">
    <source>
        <dbReference type="ARBA" id="ARBA00022525"/>
    </source>
</evidence>
<dbReference type="Pfam" id="PF01826">
    <property type="entry name" value="TIL"/>
    <property type="match status" value="1"/>
</dbReference>
<evidence type="ECO:0000256" key="5">
    <source>
        <dbReference type="ARBA" id="ARBA00023180"/>
    </source>
</evidence>
<dbReference type="PANTHER" id="PTHR11339">
    <property type="entry name" value="EXTRACELLULAR MATRIX GLYCOPROTEIN RELATED"/>
    <property type="match status" value="1"/>
</dbReference>
<dbReference type="InterPro" id="IPR016186">
    <property type="entry name" value="C-type_lectin-like/link_sf"/>
</dbReference>
<dbReference type="Pfam" id="PF13330">
    <property type="entry name" value="Mucin2_WxxW"/>
    <property type="match status" value="1"/>
</dbReference>
<comment type="caution">
    <text evidence="8">The sequence shown here is derived from an EMBL/GenBank/DDBJ whole genome shotgun (WGS) entry which is preliminary data.</text>
</comment>
<keyword evidence="2" id="KW-0964">Secreted</keyword>
<dbReference type="InterPro" id="IPR016187">
    <property type="entry name" value="CTDL_fold"/>
</dbReference>
<dbReference type="GO" id="GO:0031012">
    <property type="term" value="C:extracellular matrix"/>
    <property type="evidence" value="ECO:0007669"/>
    <property type="project" value="TreeGrafter"/>
</dbReference>
<comment type="subcellular location">
    <subcellularLocation>
        <location evidence="1">Secreted</location>
    </subcellularLocation>
</comment>
<protein>
    <submittedName>
        <fullName evidence="8">Fc of IgG-binding protein</fullName>
    </submittedName>
</protein>
<keyword evidence="4" id="KW-1015">Disulfide bond</keyword>
<evidence type="ECO:0000259" key="7">
    <source>
        <dbReference type="PROSITE" id="PS51233"/>
    </source>
</evidence>
<feature type="chain" id="PRO_5043618533" evidence="6">
    <location>
        <begin position="26"/>
        <end position="754"/>
    </location>
</feature>
<dbReference type="InterPro" id="IPR036084">
    <property type="entry name" value="Ser_inhib-like_sf"/>
</dbReference>
<dbReference type="AlphaFoldDB" id="A0AAV4EAL7"/>
<dbReference type="PANTHER" id="PTHR11339:SF373">
    <property type="entry name" value="VWFD DOMAIN-CONTAINING PROTEIN"/>
    <property type="match status" value="1"/>
</dbReference>
<gene>
    <name evidence="8" type="ORF">ElyMa_005337700</name>
</gene>
<reference evidence="8 9" key="1">
    <citation type="journal article" date="2021" name="Elife">
        <title>Chloroplast acquisition without the gene transfer in kleptoplastic sea slugs, Plakobranchus ocellatus.</title>
        <authorList>
            <person name="Maeda T."/>
            <person name="Takahashi S."/>
            <person name="Yoshida T."/>
            <person name="Shimamura S."/>
            <person name="Takaki Y."/>
            <person name="Nagai Y."/>
            <person name="Toyoda A."/>
            <person name="Suzuki Y."/>
            <person name="Arimoto A."/>
            <person name="Ishii H."/>
            <person name="Satoh N."/>
            <person name="Nishiyama T."/>
            <person name="Hasebe M."/>
            <person name="Maruyama T."/>
            <person name="Minagawa J."/>
            <person name="Obokata J."/>
            <person name="Shigenobu S."/>
        </authorList>
    </citation>
    <scope>NUCLEOTIDE SEQUENCE [LARGE SCALE GENOMIC DNA]</scope>
</reference>
<evidence type="ECO:0000256" key="6">
    <source>
        <dbReference type="SAM" id="SignalP"/>
    </source>
</evidence>
<dbReference type="Gene3D" id="3.10.100.10">
    <property type="entry name" value="Mannose-Binding Protein A, subunit A"/>
    <property type="match status" value="1"/>
</dbReference>
<dbReference type="GO" id="GO:0005615">
    <property type="term" value="C:extracellular space"/>
    <property type="evidence" value="ECO:0007669"/>
    <property type="project" value="TreeGrafter"/>
</dbReference>
<evidence type="ECO:0000313" key="9">
    <source>
        <dbReference type="Proteomes" id="UP000762676"/>
    </source>
</evidence>
<accession>A0AAV4EAL7</accession>
<dbReference type="InterPro" id="IPR001846">
    <property type="entry name" value="VWF_type-D"/>
</dbReference>
<keyword evidence="9" id="KW-1185">Reference proteome</keyword>
<proteinExistence type="predicted"/>
<evidence type="ECO:0000256" key="3">
    <source>
        <dbReference type="ARBA" id="ARBA00022729"/>
    </source>
</evidence>
<sequence>MKLQWLGVLVAILLAVLVTNQAVHARTSCKPGFVRFYRRCFKVDKARVSHSQAKELCAEAGGRLANFLVLAGSYRALGQITGIRGGQFFIGGVKSFANGIPNNRWDLYFVRRVVDEYKIINRVQLARALKRFRINPTTAELNENSELRGQCLVLDYARQNKPILVDCDAKMNFICQQDSNEDDDDDAVWTEWFNEHPVNARGEYESFARVVRAVAQGRLKGALCRRPVAMECRDVRTKAVYNRQNTHGFRLSRFCDRGEILCYHNLQRGRRCPDYEVRFKCAEPILDCQNQEVRDRCARFNRECHMGPTGAICVQKRPQKTGNEKIGVGTCTLNSKTYTLHQCVAWGDPHYITPDGSHFDMQGPCHYNLLTTCNNFKDTHDFPRLKVTVFNERRNPKDRVTRTKAFILEVNGIKYMFTRGGFYRQGVKRRPLCYKDDEISINVIPKGHYNDLIIKAGPCVIVTWNNIHTVRISTSSQAHARQVNLQNMKERYDACIYDHCLQAEFAFGRCKYLEGTVEEFLGDLNIDDAALDKAWRDYAVCADSDEEKCGGKPNMEFRQSMKPACQKTCAQLDNDVECKDFRTTSGCVCKEGFVLDGEMNCVEEEECSKSCNYLTDDGERITIQDGETEVLQHCTKFAKCEDGEVKITDTPPCSEFADCVEGGKKCECRQGFKGDGRTSQPRLLMCRSQSRSCAIPAGKLAVGVRLKFPARDGRNCAGKFRLSANKRILSVQPGCSAQFIVRCVDRKLELSSGL</sequence>
<dbReference type="EMBL" id="BMAT01010620">
    <property type="protein sequence ID" value="GFR57456.1"/>
    <property type="molecule type" value="Genomic_DNA"/>
</dbReference>
<name>A0AAV4EAL7_9GAST</name>
<feature type="signal peptide" evidence="6">
    <location>
        <begin position="1"/>
        <end position="25"/>
    </location>
</feature>
<dbReference type="Gene3D" id="2.10.25.10">
    <property type="entry name" value="Laminin"/>
    <property type="match status" value="2"/>
</dbReference>
<dbReference type="PROSITE" id="PS51233">
    <property type="entry name" value="VWFD"/>
    <property type="match status" value="1"/>
</dbReference>
<keyword evidence="3 6" id="KW-0732">Signal</keyword>
<evidence type="ECO:0000256" key="4">
    <source>
        <dbReference type="ARBA" id="ARBA00023157"/>
    </source>
</evidence>
<keyword evidence="5" id="KW-0325">Glycoprotein</keyword>
<dbReference type="CDD" id="cd19941">
    <property type="entry name" value="TIL"/>
    <property type="match status" value="1"/>
</dbReference>
<feature type="domain" description="VWFD" evidence="7">
    <location>
        <begin position="341"/>
        <end position="532"/>
    </location>
</feature>
<evidence type="ECO:0000313" key="8">
    <source>
        <dbReference type="EMBL" id="GFR57456.1"/>
    </source>
</evidence>